<feature type="region of interest" description="Disordered" evidence="12">
    <location>
        <begin position="617"/>
        <end position="640"/>
    </location>
</feature>
<evidence type="ECO:0000313" key="15">
    <source>
        <dbReference type="Proteomes" id="UP001497497"/>
    </source>
</evidence>
<proteinExistence type="inferred from homology"/>
<feature type="compositionally biased region" description="Low complexity" evidence="12">
    <location>
        <begin position="627"/>
        <end position="638"/>
    </location>
</feature>
<evidence type="ECO:0000256" key="11">
    <source>
        <dbReference type="ARBA" id="ARBA00023242"/>
    </source>
</evidence>
<keyword evidence="3" id="KW-0597">Phosphoprotein</keyword>
<evidence type="ECO:0000256" key="1">
    <source>
        <dbReference type="ARBA" id="ARBA00004123"/>
    </source>
</evidence>
<dbReference type="PANTHER" id="PTHR15507">
    <property type="entry name" value="ZINC FINGER PROTEIN RLF"/>
    <property type="match status" value="1"/>
</dbReference>
<dbReference type="InterPro" id="IPR052251">
    <property type="entry name" value="GH-ZnFinger_Regulators"/>
</dbReference>
<reference evidence="14 15" key="1">
    <citation type="submission" date="2024-04" db="EMBL/GenBank/DDBJ databases">
        <authorList>
            <consortium name="Genoscope - CEA"/>
            <person name="William W."/>
        </authorList>
    </citation>
    <scope>NUCLEOTIDE SEQUENCE [LARGE SCALE GENOMIC DNA]</scope>
</reference>
<evidence type="ECO:0000256" key="10">
    <source>
        <dbReference type="ARBA" id="ARBA00023163"/>
    </source>
</evidence>
<keyword evidence="7" id="KW-0862">Zinc</keyword>
<evidence type="ECO:0000256" key="12">
    <source>
        <dbReference type="SAM" id="MobiDB-lite"/>
    </source>
</evidence>
<feature type="region of interest" description="Disordered" evidence="12">
    <location>
        <begin position="653"/>
        <end position="679"/>
    </location>
</feature>
<keyword evidence="10" id="KW-0804">Transcription</keyword>
<dbReference type="InterPro" id="IPR057986">
    <property type="entry name" value="TPR_Rlf/292/654"/>
</dbReference>
<organism evidence="14 15">
    <name type="scientific">Lymnaea stagnalis</name>
    <name type="common">Great pond snail</name>
    <name type="synonym">Helix stagnalis</name>
    <dbReference type="NCBI Taxonomy" id="6523"/>
    <lineage>
        <taxon>Eukaryota</taxon>
        <taxon>Metazoa</taxon>
        <taxon>Spiralia</taxon>
        <taxon>Lophotrochozoa</taxon>
        <taxon>Mollusca</taxon>
        <taxon>Gastropoda</taxon>
        <taxon>Heterobranchia</taxon>
        <taxon>Euthyneura</taxon>
        <taxon>Panpulmonata</taxon>
        <taxon>Hygrophila</taxon>
        <taxon>Lymnaeoidea</taxon>
        <taxon>Lymnaeidae</taxon>
        <taxon>Lymnaea</taxon>
    </lineage>
</organism>
<feature type="non-terminal residue" evidence="14">
    <location>
        <position position="1"/>
    </location>
</feature>
<keyword evidence="4" id="KW-0479">Metal-binding</keyword>
<dbReference type="Pfam" id="PF25580">
    <property type="entry name" value="TPR_Rlf"/>
    <property type="match status" value="1"/>
</dbReference>
<gene>
    <name evidence="14" type="ORF">GSLYS_00015387001</name>
</gene>
<evidence type="ECO:0000256" key="4">
    <source>
        <dbReference type="ARBA" id="ARBA00022723"/>
    </source>
</evidence>
<accession>A0AAV2I7H1</accession>
<dbReference type="PANTHER" id="PTHR15507:SF17">
    <property type="entry name" value="C2H2-TYPE DOMAIN-CONTAINING PROTEIN"/>
    <property type="match status" value="1"/>
</dbReference>
<evidence type="ECO:0000256" key="5">
    <source>
        <dbReference type="ARBA" id="ARBA00022737"/>
    </source>
</evidence>
<keyword evidence="15" id="KW-1185">Reference proteome</keyword>
<dbReference type="EMBL" id="CAXITT010000452">
    <property type="protein sequence ID" value="CAL1541781.1"/>
    <property type="molecule type" value="Genomic_DNA"/>
</dbReference>
<feature type="compositionally biased region" description="Low complexity" evidence="12">
    <location>
        <begin position="653"/>
        <end position="666"/>
    </location>
</feature>
<keyword evidence="6" id="KW-0863">Zinc-finger</keyword>
<evidence type="ECO:0000256" key="9">
    <source>
        <dbReference type="ARBA" id="ARBA00023125"/>
    </source>
</evidence>
<dbReference type="GO" id="GO:0008270">
    <property type="term" value="F:zinc ion binding"/>
    <property type="evidence" value="ECO:0007669"/>
    <property type="project" value="UniProtKB-KW"/>
</dbReference>
<keyword evidence="11" id="KW-0539">Nucleus</keyword>
<evidence type="ECO:0000256" key="3">
    <source>
        <dbReference type="ARBA" id="ARBA00022553"/>
    </source>
</evidence>
<feature type="compositionally biased region" description="Polar residues" evidence="12">
    <location>
        <begin position="617"/>
        <end position="626"/>
    </location>
</feature>
<evidence type="ECO:0000259" key="13">
    <source>
        <dbReference type="Pfam" id="PF25580"/>
    </source>
</evidence>
<dbReference type="GO" id="GO:0000981">
    <property type="term" value="F:DNA-binding transcription factor activity, RNA polymerase II-specific"/>
    <property type="evidence" value="ECO:0007669"/>
    <property type="project" value="TreeGrafter"/>
</dbReference>
<comment type="subcellular location">
    <subcellularLocation>
        <location evidence="1">Nucleus</location>
    </subcellularLocation>
</comment>
<evidence type="ECO:0000256" key="7">
    <source>
        <dbReference type="ARBA" id="ARBA00022833"/>
    </source>
</evidence>
<comment type="caution">
    <text evidence="14">The sequence shown here is derived from an EMBL/GenBank/DDBJ whole genome shotgun (WGS) entry which is preliminary data.</text>
</comment>
<evidence type="ECO:0000256" key="6">
    <source>
        <dbReference type="ARBA" id="ARBA00022771"/>
    </source>
</evidence>
<comment type="similarity">
    <text evidence="2">Belongs to the krueppel C2H2-type zinc-finger protein family.</text>
</comment>
<dbReference type="GO" id="GO:0005634">
    <property type="term" value="C:nucleus"/>
    <property type="evidence" value="ECO:0007669"/>
    <property type="project" value="UniProtKB-SubCell"/>
</dbReference>
<keyword evidence="5" id="KW-0677">Repeat</keyword>
<evidence type="ECO:0000256" key="8">
    <source>
        <dbReference type="ARBA" id="ARBA00023015"/>
    </source>
</evidence>
<evidence type="ECO:0000313" key="14">
    <source>
        <dbReference type="EMBL" id="CAL1541781.1"/>
    </source>
</evidence>
<keyword evidence="9" id="KW-0238">DNA-binding</keyword>
<keyword evidence="8" id="KW-0805">Transcription regulation</keyword>
<feature type="non-terminal residue" evidence="14">
    <location>
        <position position="783"/>
    </location>
</feature>
<dbReference type="Proteomes" id="UP001497497">
    <property type="component" value="Unassembled WGS sequence"/>
</dbReference>
<protein>
    <recommendedName>
        <fullName evidence="13">Zinc finger protein Rlf/292/654 TPR repeats domain-containing protein</fullName>
    </recommendedName>
</protein>
<feature type="domain" description="Zinc finger protein Rlf/292/654 TPR repeats" evidence="13">
    <location>
        <begin position="144"/>
        <end position="390"/>
    </location>
</feature>
<evidence type="ECO:0000256" key="2">
    <source>
        <dbReference type="ARBA" id="ARBA00006991"/>
    </source>
</evidence>
<name>A0AAV2I7H1_LYMST</name>
<dbReference type="AlphaFoldDB" id="A0AAV2I7H1"/>
<dbReference type="GO" id="GO:0003677">
    <property type="term" value="F:DNA binding"/>
    <property type="evidence" value="ECO:0007669"/>
    <property type="project" value="UniProtKB-KW"/>
</dbReference>
<sequence length="783" mass="89163">RQCAKSVLNIQWQNLEEDSSVRQNFLVSLANLHTKLIPFDFPRFRLLEALTENPWTNPTLAKVMGGEVEDGDKEEVRNYIEQEDPIILQLRVDMMLRENCEEYALNLCNSCLTHPELQTDLSIRKIQLSLLYKLGHEDRLQEECQKLSIQDALRIIKQLQTSQPHRQLCTVLAQTFMVQNWIRPSDMEANKELLRLWIRQQLLVDREQDQFKESVWAMAKLSQSTDQIVIFIDVLREECGDVYLQLYVDMCIFAINVDKGQMETNIKEGNMDAAIARRSDMASICAKLSCLCHHTSLKVARICALTSFTLRPSEQSFTKIGTFYGQAGGCCNKCGLEKNHEPGKVNPATLYEVERLLNMLRPDYLNPENSFSNIQALCRRFLHESVKNAQMRNQQVASGVSILSVTQIEGPGKKKIMPQANKPNNLFEALTPQDIQNTQSLLNKMRLQSMPPPKPTHLVQNTPRLMNPSGSMRPNIIQNNQQMTAFKPGPQNKQQYMFDAEKVKSSIPFGVTLEQQQYYALKREKELELKQKYAQKRVEKPQDSLGTNIQISQQQSSVMLQNQMKQKQLLQRNARVSQMIQSAMRQDSNVLQSPDIVQAVLNIMKGNVLKQTSPVPQQQTLNHQMPQTSSSTAQQGTQPLPTVSTLLRPTIHSQQLGQPQQSGQPQQHREQPSPRKYPRPQLYAQPIIVSTSPSLTSLSNRSHITTAQISRNSNLHNINVISTMSSAQRQGAENQMSKSQADSIRQYMQMSNIQKQIAEQRQMSGSTVTLNNIPVTRSPSIHQ</sequence>